<accession>A0A3M7QRD8</accession>
<dbReference type="PROSITE" id="PS50940">
    <property type="entry name" value="CHIT_BIND_II"/>
    <property type="match status" value="1"/>
</dbReference>
<dbReference type="Pfam" id="PF01607">
    <property type="entry name" value="CBM_14"/>
    <property type="match status" value="1"/>
</dbReference>
<feature type="signal peptide" evidence="1">
    <location>
        <begin position="1"/>
        <end position="18"/>
    </location>
</feature>
<dbReference type="Gene3D" id="2.170.140.10">
    <property type="entry name" value="Chitin binding domain"/>
    <property type="match status" value="1"/>
</dbReference>
<dbReference type="GO" id="GO:0005576">
    <property type="term" value="C:extracellular region"/>
    <property type="evidence" value="ECO:0007669"/>
    <property type="project" value="InterPro"/>
</dbReference>
<dbReference type="Proteomes" id="UP000276133">
    <property type="component" value="Unassembled WGS sequence"/>
</dbReference>
<dbReference type="EMBL" id="REGN01005332">
    <property type="protein sequence ID" value="RNA13779.1"/>
    <property type="molecule type" value="Genomic_DNA"/>
</dbReference>
<name>A0A3M7QRD8_BRAPC</name>
<dbReference type="GO" id="GO:0008061">
    <property type="term" value="F:chitin binding"/>
    <property type="evidence" value="ECO:0007669"/>
    <property type="project" value="InterPro"/>
</dbReference>
<evidence type="ECO:0000313" key="3">
    <source>
        <dbReference type="EMBL" id="RNA13779.1"/>
    </source>
</evidence>
<feature type="chain" id="PRO_5018253987" description="Chitin-binding type-2 domain-containing protein" evidence="1">
    <location>
        <begin position="19"/>
        <end position="505"/>
    </location>
</feature>
<evidence type="ECO:0000259" key="2">
    <source>
        <dbReference type="PROSITE" id="PS50940"/>
    </source>
</evidence>
<dbReference type="InterPro" id="IPR002557">
    <property type="entry name" value="Chitin-bd_dom"/>
</dbReference>
<protein>
    <recommendedName>
        <fullName evidence="2">Chitin-binding type-2 domain-containing protein</fullName>
    </recommendedName>
</protein>
<feature type="domain" description="Chitin-binding type-2" evidence="2">
    <location>
        <begin position="444"/>
        <end position="500"/>
    </location>
</feature>
<sequence>MIKLSLILIVCVAWTIEGTHQPSHYGNTDAKTYIANGKYASVSYGKTYESKVKKTIKYASPNPIHHQYYQSTHKVYPSSHKQVYSKPMYAQTKPAYKSSVYASKKPVYSSMLNQYKPIYAKTQKAYQKTYAKPSSQYQHSSNNYLPKKDTKDYTMKKQQKPVYYQKKVTNMYAPNKYQTKYDRSHYNGMNQYKKKDTNAYNSMDYNKKMPVYQKEKNMGNYQQQQKPMYYQKKVTNMYAPTKYQNKYGSGHYNGMNHYNNKDTNDYNSMDYNKKMPVYQKEQNMGNYQQQYKPTYEKMQNDQDYNMDGKNKQNMRPYEAYEADSPKEYNRYNSMDNKANEKQELDYVPSVYETKDMNRINGNKYANDYPMKTYKTQPDAKNSHIVQYPTEYEKKEHYMPKAYNSNDDYGNEKNMQPQTNEYGPKNEYQKMEYEKPKYQVKQQYDANCYSSEMKPIPGDCYKFEMCSNGRRTIMKCPSNLVYDEHKKICNHRHMVKGRCGSATYAY</sequence>
<dbReference type="SUPFAM" id="SSF57625">
    <property type="entry name" value="Invertebrate chitin-binding proteins"/>
    <property type="match status" value="1"/>
</dbReference>
<dbReference type="InterPro" id="IPR036508">
    <property type="entry name" value="Chitin-bd_dom_sf"/>
</dbReference>
<organism evidence="3 4">
    <name type="scientific">Brachionus plicatilis</name>
    <name type="common">Marine rotifer</name>
    <name type="synonym">Brachionus muelleri</name>
    <dbReference type="NCBI Taxonomy" id="10195"/>
    <lineage>
        <taxon>Eukaryota</taxon>
        <taxon>Metazoa</taxon>
        <taxon>Spiralia</taxon>
        <taxon>Gnathifera</taxon>
        <taxon>Rotifera</taxon>
        <taxon>Eurotatoria</taxon>
        <taxon>Monogononta</taxon>
        <taxon>Pseudotrocha</taxon>
        <taxon>Ploima</taxon>
        <taxon>Brachionidae</taxon>
        <taxon>Brachionus</taxon>
    </lineage>
</organism>
<keyword evidence="4" id="KW-1185">Reference proteome</keyword>
<keyword evidence="1" id="KW-0732">Signal</keyword>
<evidence type="ECO:0000313" key="4">
    <source>
        <dbReference type="Proteomes" id="UP000276133"/>
    </source>
</evidence>
<comment type="caution">
    <text evidence="3">The sequence shown here is derived from an EMBL/GenBank/DDBJ whole genome shotgun (WGS) entry which is preliminary data.</text>
</comment>
<reference evidence="3 4" key="1">
    <citation type="journal article" date="2018" name="Sci. Rep.">
        <title>Genomic signatures of local adaptation to the degree of environmental predictability in rotifers.</title>
        <authorList>
            <person name="Franch-Gras L."/>
            <person name="Hahn C."/>
            <person name="Garcia-Roger E.M."/>
            <person name="Carmona M.J."/>
            <person name="Serra M."/>
            <person name="Gomez A."/>
        </authorList>
    </citation>
    <scope>NUCLEOTIDE SEQUENCE [LARGE SCALE GENOMIC DNA]</scope>
    <source>
        <strain evidence="3">HYR1</strain>
    </source>
</reference>
<dbReference type="SMART" id="SM00494">
    <property type="entry name" value="ChtBD2"/>
    <property type="match status" value="1"/>
</dbReference>
<dbReference type="AlphaFoldDB" id="A0A3M7QRD8"/>
<dbReference type="OrthoDB" id="6020543at2759"/>
<gene>
    <name evidence="3" type="ORF">BpHYR1_018825</name>
</gene>
<evidence type="ECO:0000256" key="1">
    <source>
        <dbReference type="SAM" id="SignalP"/>
    </source>
</evidence>
<proteinExistence type="predicted"/>